<reference evidence="3 4" key="1">
    <citation type="journal article" date="2021" name="BMC Biol.">
        <title>Horizontally acquired antibacterial genes associated with adaptive radiation of ladybird beetles.</title>
        <authorList>
            <person name="Li H.S."/>
            <person name="Tang X.F."/>
            <person name="Huang Y.H."/>
            <person name="Xu Z.Y."/>
            <person name="Chen M.L."/>
            <person name="Du X.Y."/>
            <person name="Qiu B.Y."/>
            <person name="Chen P.T."/>
            <person name="Zhang W."/>
            <person name="Slipinski A."/>
            <person name="Escalona H.E."/>
            <person name="Waterhouse R.M."/>
            <person name="Zwick A."/>
            <person name="Pang H."/>
        </authorList>
    </citation>
    <scope>NUCLEOTIDE SEQUENCE [LARGE SCALE GENOMIC DNA]</scope>
    <source>
        <strain evidence="3">SYSU2018</strain>
    </source>
</reference>
<comment type="caution">
    <text evidence="3">The sequence shown here is derived from an EMBL/GenBank/DDBJ whole genome shotgun (WGS) entry which is preliminary data.</text>
</comment>
<evidence type="ECO:0000256" key="1">
    <source>
        <dbReference type="SAM" id="MobiDB-lite"/>
    </source>
</evidence>
<sequence length="190" mass="21465">MEDGDNIGEEVLNHIPIGDIEQEVLSIDKPEQEQPKPILEISPISTFFYETPRSEQSTVDIPNPEITTVQNEKPLYTLTPEAGSSRNKLTLRKIYAFMIGVMAFLINKVLMPFGENVLMNTTLWVVLRCMVEVILEMLLYIILAICYVFLKFIAQMEQKKTLKSIPKIEEEDGGSTTRTGDGTNSMSFAN</sequence>
<gene>
    <name evidence="3" type="ORF">HHI36_000957</name>
</gene>
<feature type="transmembrane region" description="Helical" evidence="2">
    <location>
        <begin position="133"/>
        <end position="154"/>
    </location>
</feature>
<name>A0ABD2P735_9CUCU</name>
<feature type="transmembrane region" description="Helical" evidence="2">
    <location>
        <begin position="94"/>
        <end position="113"/>
    </location>
</feature>
<evidence type="ECO:0000313" key="3">
    <source>
        <dbReference type="EMBL" id="KAL3286451.1"/>
    </source>
</evidence>
<evidence type="ECO:0000313" key="4">
    <source>
        <dbReference type="Proteomes" id="UP001516400"/>
    </source>
</evidence>
<proteinExistence type="predicted"/>
<dbReference type="AlphaFoldDB" id="A0ABD2P735"/>
<dbReference type="Proteomes" id="UP001516400">
    <property type="component" value="Unassembled WGS sequence"/>
</dbReference>
<protein>
    <submittedName>
        <fullName evidence="3">Uncharacterized protein</fullName>
    </submittedName>
</protein>
<keyword evidence="4" id="KW-1185">Reference proteome</keyword>
<keyword evidence="2" id="KW-0472">Membrane</keyword>
<feature type="compositionally biased region" description="Low complexity" evidence="1">
    <location>
        <begin position="174"/>
        <end position="183"/>
    </location>
</feature>
<keyword evidence="2" id="KW-1133">Transmembrane helix</keyword>
<evidence type="ECO:0000256" key="2">
    <source>
        <dbReference type="SAM" id="Phobius"/>
    </source>
</evidence>
<dbReference type="EMBL" id="JABFTP020000185">
    <property type="protein sequence ID" value="KAL3286451.1"/>
    <property type="molecule type" value="Genomic_DNA"/>
</dbReference>
<feature type="region of interest" description="Disordered" evidence="1">
    <location>
        <begin position="170"/>
        <end position="190"/>
    </location>
</feature>
<keyword evidence="2" id="KW-0812">Transmembrane</keyword>
<organism evidence="3 4">
    <name type="scientific">Cryptolaemus montrouzieri</name>
    <dbReference type="NCBI Taxonomy" id="559131"/>
    <lineage>
        <taxon>Eukaryota</taxon>
        <taxon>Metazoa</taxon>
        <taxon>Ecdysozoa</taxon>
        <taxon>Arthropoda</taxon>
        <taxon>Hexapoda</taxon>
        <taxon>Insecta</taxon>
        <taxon>Pterygota</taxon>
        <taxon>Neoptera</taxon>
        <taxon>Endopterygota</taxon>
        <taxon>Coleoptera</taxon>
        <taxon>Polyphaga</taxon>
        <taxon>Cucujiformia</taxon>
        <taxon>Coccinelloidea</taxon>
        <taxon>Coccinellidae</taxon>
        <taxon>Scymninae</taxon>
        <taxon>Scymnini</taxon>
        <taxon>Cryptolaemus</taxon>
    </lineage>
</organism>
<accession>A0ABD2P735</accession>